<evidence type="ECO:0000313" key="3">
    <source>
        <dbReference type="RefSeq" id="XP_025724074.1"/>
    </source>
</evidence>
<organism evidence="2 3">
    <name type="scientific">Callorhinus ursinus</name>
    <name type="common">Northern fur seal</name>
    <dbReference type="NCBI Taxonomy" id="34884"/>
    <lineage>
        <taxon>Eukaryota</taxon>
        <taxon>Metazoa</taxon>
        <taxon>Chordata</taxon>
        <taxon>Craniata</taxon>
        <taxon>Vertebrata</taxon>
        <taxon>Euteleostomi</taxon>
        <taxon>Mammalia</taxon>
        <taxon>Eutheria</taxon>
        <taxon>Laurasiatheria</taxon>
        <taxon>Carnivora</taxon>
        <taxon>Caniformia</taxon>
        <taxon>Pinnipedia</taxon>
        <taxon>Otariidae</taxon>
        <taxon>Callorhinus</taxon>
    </lineage>
</organism>
<reference key="1">
    <citation type="submission" date="2019-01" db="UniProtKB">
        <authorList>
            <consortium name="RefSeq"/>
        </authorList>
    </citation>
    <scope>IDENTIFICATION</scope>
</reference>
<dbReference type="Proteomes" id="UP000286641">
    <property type="component" value="Unplaced"/>
</dbReference>
<feature type="region of interest" description="Disordered" evidence="1">
    <location>
        <begin position="30"/>
        <end position="90"/>
    </location>
</feature>
<protein>
    <submittedName>
        <fullName evidence="3">Uncharacterized protein LOC112821089 isoform X2</fullName>
    </submittedName>
</protein>
<reference evidence="3" key="2">
    <citation type="submission" date="2025-08" db="UniProtKB">
        <authorList>
            <consortium name="RefSeq"/>
        </authorList>
    </citation>
    <scope>IDENTIFICATION</scope>
    <source>
        <tissue evidence="3">Blood</tissue>
    </source>
</reference>
<dbReference type="AlphaFoldDB" id="A0A3Q7NS11"/>
<gene>
    <name evidence="3" type="primary">LOC112821089</name>
</gene>
<evidence type="ECO:0000256" key="1">
    <source>
        <dbReference type="SAM" id="MobiDB-lite"/>
    </source>
</evidence>
<evidence type="ECO:0000313" key="2">
    <source>
        <dbReference type="Proteomes" id="UP000286641"/>
    </source>
</evidence>
<keyword evidence="2" id="KW-1185">Reference proteome</keyword>
<accession>A0A3Q7NS11</accession>
<sequence length="251" mass="26606">MATLCPIPGLAQLSHNCTCGLAVSQARRSLRQQNKGVSPPAAQHGAAHTQSMCSLQWQPPAQEGSLSASPQPSPSPSSPQQPRCSSKIYDESGNVQGHKLLSAQRALELAAMAAEWGISSLSRQGGVLRPQGAGRGSRACQAFPAPAPEEGSFHSCQLRPLLTAPAQRETRQGLQPLSSWGPSVLPDHPTPCVNSPALTQVQRVLLLGVRKVGWGKTEGQSLTGGQLIFIFLIFLLLLGFPEGTEDGQDQW</sequence>
<name>A0A3Q7NS11_CALUR</name>
<dbReference type="RefSeq" id="XP_025724074.1">
    <property type="nucleotide sequence ID" value="XM_025868289.1"/>
</dbReference>
<proteinExistence type="predicted"/>
<feature type="compositionally biased region" description="Polar residues" evidence="1">
    <location>
        <begin position="48"/>
        <end position="59"/>
    </location>
</feature>